<dbReference type="Proteomes" id="UP000035900">
    <property type="component" value="Unassembled WGS sequence"/>
</dbReference>
<keyword evidence="2" id="KW-0732">Signal</keyword>
<evidence type="ECO:0000256" key="2">
    <source>
        <dbReference type="SAM" id="SignalP"/>
    </source>
</evidence>
<keyword evidence="1" id="KW-1133">Transmembrane helix</keyword>
<dbReference type="AlphaFoldDB" id="A0A0J7J203"/>
<comment type="caution">
    <text evidence="3">The sequence shown here is derived from an EMBL/GenBank/DDBJ whole genome shotgun (WGS) entry which is preliminary data.</text>
</comment>
<name>A0A0J7J203_9FLAO</name>
<keyword evidence="4" id="KW-1185">Reference proteome</keyword>
<dbReference type="EMBL" id="LFNG01000002">
    <property type="protein sequence ID" value="KMQ72438.1"/>
    <property type="molecule type" value="Genomic_DNA"/>
</dbReference>
<dbReference type="OrthoDB" id="2079210at2"/>
<keyword evidence="1" id="KW-0812">Transmembrane</keyword>
<evidence type="ECO:0008006" key="5">
    <source>
        <dbReference type="Google" id="ProtNLM"/>
    </source>
</evidence>
<feature type="signal peptide" evidence="2">
    <location>
        <begin position="1"/>
        <end position="19"/>
    </location>
</feature>
<keyword evidence="1" id="KW-0472">Membrane</keyword>
<sequence>MKKKIPYILSLFSALFAYGQVTLAVSDVKEAKLNQRFKLTVLLEISGENMMQETPLRMPDLSKFDIIGTASEQNTIVLDAKKGDAVNQMVYQLVLSPKQAGKIKFGSVLVTVNGKIYKTEPFDINVRDQEKKSSVAVNTDEDNIYLNLEIQDREVYKNESTIAVLRAYSKDYGSFRRVGNIQIPKQRNANFRTVSFAKSEIETSAGMNSQVIAVFIVFPSESGNVEINPIAASISNADKVEKIKSNPVRLNVKKLPDGMPANYKNAVGNFEISVIHKNASEHAEIEKPVTVSVKVSGVGNFESLHLPKIVESSDYISYAPKITNKTVASRNGLSGAITADYIVVPKKAGPLSITFEDFSFFDPNEGKYVDLGAKSIALNVKTPQEIANEKSTLEKVNDYTNIVLETVNTPVLQTNNLIIKDTEKNQINWNIVFGNLALLFGFVSLLFVVLKKRGKRKPQLQKADKNFVSIAETEELIRQDLGNRFEENIEYLKKLKENKEFQKFFAAYEDLKNETKKANSLTSESEFNQFIEQSKGQLLAEKYRALSEQIQFEKYAPVPSEESLDDLLNTIITVYSEINK</sequence>
<dbReference type="PANTHER" id="PTHR40940:SF2">
    <property type="entry name" value="BATD"/>
    <property type="match status" value="1"/>
</dbReference>
<dbReference type="PATRIC" id="fig|1304281.5.peg.313"/>
<evidence type="ECO:0000313" key="4">
    <source>
        <dbReference type="Proteomes" id="UP000035900"/>
    </source>
</evidence>
<organism evidence="3 4">
    <name type="scientific">Chryseobacterium koreense CCUG 49689</name>
    <dbReference type="NCBI Taxonomy" id="1304281"/>
    <lineage>
        <taxon>Bacteria</taxon>
        <taxon>Pseudomonadati</taxon>
        <taxon>Bacteroidota</taxon>
        <taxon>Flavobacteriia</taxon>
        <taxon>Flavobacteriales</taxon>
        <taxon>Weeksellaceae</taxon>
        <taxon>Chryseobacterium group</taxon>
        <taxon>Chryseobacterium</taxon>
    </lineage>
</organism>
<gene>
    <name evidence="3" type="ORF">ACM44_01475</name>
</gene>
<dbReference type="RefSeq" id="WP_048498345.1">
    <property type="nucleotide sequence ID" value="NZ_LFNG01000002.1"/>
</dbReference>
<dbReference type="InterPro" id="IPR025738">
    <property type="entry name" value="BatD"/>
</dbReference>
<evidence type="ECO:0000256" key="1">
    <source>
        <dbReference type="SAM" id="Phobius"/>
    </source>
</evidence>
<reference evidence="3 4" key="1">
    <citation type="journal article" date="2004" name="Int. J. Syst. Evol. Microbiol.">
        <title>Kaistella koreensis gen. nov., sp. nov., a novel member of the Chryseobacterium-Bergeyella-Riemerella branch.</title>
        <authorList>
            <person name="Kim M.K."/>
            <person name="Im W.T."/>
            <person name="Shin Y.K."/>
            <person name="Lim J.H."/>
            <person name="Kim S.H."/>
            <person name="Lee B.C."/>
            <person name="Park M.Y."/>
            <person name="Lee K.Y."/>
            <person name="Lee S.T."/>
        </authorList>
    </citation>
    <scope>NUCLEOTIDE SEQUENCE [LARGE SCALE GENOMIC DNA]</scope>
    <source>
        <strain evidence="3 4">CCUG 49689</strain>
    </source>
</reference>
<feature type="transmembrane region" description="Helical" evidence="1">
    <location>
        <begin position="429"/>
        <end position="450"/>
    </location>
</feature>
<proteinExistence type="predicted"/>
<dbReference type="Pfam" id="PF13584">
    <property type="entry name" value="BatD"/>
    <property type="match status" value="1"/>
</dbReference>
<protein>
    <recommendedName>
        <fullName evidence="5">BatD protein</fullName>
    </recommendedName>
</protein>
<dbReference type="PANTHER" id="PTHR40940">
    <property type="entry name" value="PROTEIN BATD-RELATED"/>
    <property type="match status" value="1"/>
</dbReference>
<evidence type="ECO:0000313" key="3">
    <source>
        <dbReference type="EMBL" id="KMQ72438.1"/>
    </source>
</evidence>
<feature type="chain" id="PRO_5005289272" description="BatD protein" evidence="2">
    <location>
        <begin position="20"/>
        <end position="580"/>
    </location>
</feature>
<dbReference type="STRING" id="1304281.ACM44_01475"/>
<accession>A0A0J7J203</accession>